<keyword evidence="4" id="KW-1185">Reference proteome</keyword>
<feature type="compositionally biased region" description="Gly residues" evidence="1">
    <location>
        <begin position="22"/>
        <end position="39"/>
    </location>
</feature>
<evidence type="ECO:0008006" key="5">
    <source>
        <dbReference type="Google" id="ProtNLM"/>
    </source>
</evidence>
<reference evidence="4" key="1">
    <citation type="journal article" date="2019" name="Int. J. Syst. Evol. Microbiol.">
        <title>The Global Catalogue of Microorganisms (GCM) 10K type strain sequencing project: providing services to taxonomists for standard genome sequencing and annotation.</title>
        <authorList>
            <consortium name="The Broad Institute Genomics Platform"/>
            <consortium name="The Broad Institute Genome Sequencing Center for Infectious Disease"/>
            <person name="Wu L."/>
            <person name="Ma J."/>
        </authorList>
    </citation>
    <scope>NUCLEOTIDE SEQUENCE [LARGE SCALE GENOMIC DNA]</scope>
    <source>
        <strain evidence="4">JCM 3367</strain>
    </source>
</reference>
<comment type="caution">
    <text evidence="3">The sequence shown here is derived from an EMBL/GenBank/DDBJ whole genome shotgun (WGS) entry which is preliminary data.</text>
</comment>
<dbReference type="RefSeq" id="WP_344171575.1">
    <property type="nucleotide sequence ID" value="NZ_BAAARY010000007.1"/>
</dbReference>
<evidence type="ECO:0000313" key="4">
    <source>
        <dbReference type="Proteomes" id="UP001499978"/>
    </source>
</evidence>
<keyword evidence="2" id="KW-0472">Membrane</keyword>
<feature type="region of interest" description="Disordered" evidence="1">
    <location>
        <begin position="1"/>
        <end position="48"/>
    </location>
</feature>
<feature type="transmembrane region" description="Helical" evidence="2">
    <location>
        <begin position="57"/>
        <end position="80"/>
    </location>
</feature>
<evidence type="ECO:0000313" key="3">
    <source>
        <dbReference type="EMBL" id="GAA2522192.1"/>
    </source>
</evidence>
<evidence type="ECO:0000256" key="1">
    <source>
        <dbReference type="SAM" id="MobiDB-lite"/>
    </source>
</evidence>
<protein>
    <recommendedName>
        <fullName evidence="5">DUF3105 domain-containing protein</fullName>
    </recommendedName>
</protein>
<keyword evidence="2" id="KW-1133">Transmembrane helix</keyword>
<sequence length="252" mass="26741">MSISSPSGEPRDPSVVRTGAKPGAGRGPGGAGKPGAKGGRGPRKPVTPVKVAGARNWGAIALFSAVGLLTAGIIGAGVYYTSQTPEVVGVDEIQGMENYRKSRPKDVEGGRHQAGPIKYDIMPPVFGPHNGIWQNCTGDVYTEPIASEHAVHSMEHGAVWITYRPDLPKDQVDRLAGKVRGRDKMLLSPFPNLDKPIALQAWGYQLKLDSLDDQRVNEFIKTMRGTAAIENATCAEGVTTTGIVPVNLPNQG</sequence>
<dbReference type="Proteomes" id="UP001499978">
    <property type="component" value="Unassembled WGS sequence"/>
</dbReference>
<accession>A0ABP6ASF0</accession>
<dbReference type="InterPro" id="IPR021454">
    <property type="entry name" value="DUF3105"/>
</dbReference>
<keyword evidence="2" id="KW-0812">Transmembrane</keyword>
<dbReference type="Pfam" id="PF11303">
    <property type="entry name" value="DUF3105"/>
    <property type="match status" value="1"/>
</dbReference>
<gene>
    <name evidence="3" type="ORF">GCM10010201_20210</name>
</gene>
<proteinExistence type="predicted"/>
<evidence type="ECO:0000256" key="2">
    <source>
        <dbReference type="SAM" id="Phobius"/>
    </source>
</evidence>
<name>A0ABP6ASF0_9ACTN</name>
<dbReference type="EMBL" id="BAAARY010000007">
    <property type="protein sequence ID" value="GAA2522192.1"/>
    <property type="molecule type" value="Genomic_DNA"/>
</dbReference>
<organism evidence="3 4">
    <name type="scientific">Pilimelia columellifera subsp. columellifera</name>
    <dbReference type="NCBI Taxonomy" id="706583"/>
    <lineage>
        <taxon>Bacteria</taxon>
        <taxon>Bacillati</taxon>
        <taxon>Actinomycetota</taxon>
        <taxon>Actinomycetes</taxon>
        <taxon>Micromonosporales</taxon>
        <taxon>Micromonosporaceae</taxon>
        <taxon>Pilimelia</taxon>
    </lineage>
</organism>